<feature type="transmembrane region" description="Helical" evidence="1">
    <location>
        <begin position="75"/>
        <end position="93"/>
    </location>
</feature>
<feature type="transmembrane region" description="Helical" evidence="1">
    <location>
        <begin position="186"/>
        <end position="205"/>
    </location>
</feature>
<name>A0A2S6A3I1_9NOCA</name>
<evidence type="ECO:0000256" key="1">
    <source>
        <dbReference type="SAM" id="Phobius"/>
    </source>
</evidence>
<keyword evidence="3" id="KW-1185">Reference proteome</keyword>
<dbReference type="Proteomes" id="UP000238356">
    <property type="component" value="Unassembled WGS sequence"/>
</dbReference>
<organism evidence="2 3">
    <name type="scientific">Nocardia nova</name>
    <dbReference type="NCBI Taxonomy" id="37330"/>
    <lineage>
        <taxon>Bacteria</taxon>
        <taxon>Bacillati</taxon>
        <taxon>Actinomycetota</taxon>
        <taxon>Actinomycetes</taxon>
        <taxon>Mycobacteriales</taxon>
        <taxon>Nocardiaceae</taxon>
        <taxon>Nocardia</taxon>
    </lineage>
</organism>
<dbReference type="GeneID" id="66722288"/>
<accession>A0A2S6A3I1</accession>
<dbReference type="AlphaFoldDB" id="A0A2S6A3I1"/>
<proteinExistence type="predicted"/>
<sequence length="264" mass="27737">MFSTVFVKCLRDQRRGLIGWSLGIVALVLLESALWPSISNIPGLRQMVDNYPPALRKLLGIEDFLTGTGFLNTELYSIMLPILFLVFSVSRGARAIAGEEESGTLEVLLVTRVTPVRLVQEQVAVLLTGLVVLGTVLFASVVVFSAIFGMHIGVGAAATGSIAMIALAAPFGGLALAVGAASGRRLVAVAVASVAAVAAYVLYAASKIVDAVRPWGRWSPFEQALSDGPMGAGLRPGYLWLVVAAAVFVVASLPIFDRRDIAGV</sequence>
<keyword evidence="1" id="KW-0812">Transmembrane</keyword>
<evidence type="ECO:0008006" key="4">
    <source>
        <dbReference type="Google" id="ProtNLM"/>
    </source>
</evidence>
<keyword evidence="1" id="KW-1133">Transmembrane helix</keyword>
<keyword evidence="1" id="KW-0472">Membrane</keyword>
<feature type="transmembrane region" description="Helical" evidence="1">
    <location>
        <begin position="17"/>
        <end position="38"/>
    </location>
</feature>
<feature type="transmembrane region" description="Helical" evidence="1">
    <location>
        <begin position="123"/>
        <end position="148"/>
    </location>
</feature>
<comment type="caution">
    <text evidence="2">The sequence shown here is derived from an EMBL/GenBank/DDBJ whole genome shotgun (WGS) entry which is preliminary data.</text>
</comment>
<evidence type="ECO:0000313" key="2">
    <source>
        <dbReference type="EMBL" id="PPJ26406.1"/>
    </source>
</evidence>
<feature type="transmembrane region" description="Helical" evidence="1">
    <location>
        <begin position="154"/>
        <end position="179"/>
    </location>
</feature>
<evidence type="ECO:0000313" key="3">
    <source>
        <dbReference type="Proteomes" id="UP000238356"/>
    </source>
</evidence>
<dbReference type="EMBL" id="PSZD01000012">
    <property type="protein sequence ID" value="PPJ26406.1"/>
    <property type="molecule type" value="Genomic_DNA"/>
</dbReference>
<protein>
    <recommendedName>
        <fullName evidence="4">ABC transporter permease</fullName>
    </recommendedName>
</protein>
<dbReference type="RefSeq" id="WP_063013820.1">
    <property type="nucleotide sequence ID" value="NZ_JADLQW010000017.1"/>
</dbReference>
<gene>
    <name evidence="2" type="ORF">C5F51_19740</name>
</gene>
<reference evidence="2 3" key="1">
    <citation type="submission" date="2018-02" db="EMBL/GenBank/DDBJ databases">
        <title>8 Nocardia nova and 1 Nocardia cyriacigeorgica strain used for evolution to TMP-SMX.</title>
        <authorList>
            <person name="Mehta H."/>
            <person name="Weng J."/>
            <person name="Shamoo Y."/>
        </authorList>
    </citation>
    <scope>NUCLEOTIDE SEQUENCE [LARGE SCALE GENOMIC DNA]</scope>
    <source>
        <strain evidence="2 3">BAA2227</strain>
    </source>
</reference>
<feature type="transmembrane region" description="Helical" evidence="1">
    <location>
        <begin position="237"/>
        <end position="256"/>
    </location>
</feature>